<sequence length="89" mass="10132">MNTKELRKAANCVYLVVEDDSVANHLSVQLAEAANYIDDMKELMHKLGATYYYGDFVAESPNEIDIERLLKKHGYRYTSEDQLKANSTA</sequence>
<protein>
    <recommendedName>
        <fullName evidence="3">Phage protein</fullName>
    </recommendedName>
</protein>
<organism evidence="1 2">
    <name type="scientific">Endozoicomonas lisbonensis</name>
    <dbReference type="NCBI Taxonomy" id="3120522"/>
    <lineage>
        <taxon>Bacteria</taxon>
        <taxon>Pseudomonadati</taxon>
        <taxon>Pseudomonadota</taxon>
        <taxon>Gammaproteobacteria</taxon>
        <taxon>Oceanospirillales</taxon>
        <taxon>Endozoicomonadaceae</taxon>
        <taxon>Endozoicomonas</taxon>
    </lineage>
</organism>
<dbReference type="Proteomes" id="UP001549366">
    <property type="component" value="Unassembled WGS sequence"/>
</dbReference>
<dbReference type="EMBL" id="JBEWTB010000003">
    <property type="protein sequence ID" value="MET4759611.1"/>
    <property type="molecule type" value="Genomic_DNA"/>
</dbReference>
<comment type="caution">
    <text evidence="1">The sequence shown here is derived from an EMBL/GenBank/DDBJ whole genome shotgun (WGS) entry which is preliminary data.</text>
</comment>
<accession>A0ABV2SPB1</accession>
<keyword evidence="2" id="KW-1185">Reference proteome</keyword>
<reference evidence="1 2" key="1">
    <citation type="submission" date="2024-06" db="EMBL/GenBank/DDBJ databases">
        <title>Genomic Encyclopedia of Type Strains, Phase V (KMG-V): Genome sequencing to study the core and pangenomes of soil and plant-associated prokaryotes.</title>
        <authorList>
            <person name="Whitman W."/>
        </authorList>
    </citation>
    <scope>NUCLEOTIDE SEQUENCE [LARGE SCALE GENOMIC DNA]</scope>
    <source>
        <strain evidence="1 2">NE40</strain>
    </source>
</reference>
<evidence type="ECO:0000313" key="1">
    <source>
        <dbReference type="EMBL" id="MET4759611.1"/>
    </source>
</evidence>
<evidence type="ECO:0008006" key="3">
    <source>
        <dbReference type="Google" id="ProtNLM"/>
    </source>
</evidence>
<name>A0ABV2SPB1_9GAMM</name>
<proteinExistence type="predicted"/>
<dbReference type="RefSeq" id="WP_354011415.1">
    <property type="nucleotide sequence ID" value="NZ_JBEWTA010000002.1"/>
</dbReference>
<evidence type="ECO:0000313" key="2">
    <source>
        <dbReference type="Proteomes" id="UP001549366"/>
    </source>
</evidence>
<gene>
    <name evidence="1" type="ORF">V5J35_004930</name>
</gene>